<dbReference type="AlphaFoldDB" id="A0A8T7M0Y4"/>
<gene>
    <name evidence="1" type="ORF">HXX08_11585</name>
    <name evidence="2" type="ORF">OZ401_001660</name>
</gene>
<reference evidence="1 3" key="1">
    <citation type="submission" date="2020-06" db="EMBL/GenBank/DDBJ databases">
        <title>Anoxygenic phototrophic Chloroflexota member uses a Type I reaction center.</title>
        <authorList>
            <person name="Tsuji J.M."/>
            <person name="Shaw N.A."/>
            <person name="Nagashima S."/>
            <person name="Venkiteswaran J."/>
            <person name="Schiff S.L."/>
            <person name="Hanada S."/>
            <person name="Tank M."/>
            <person name="Neufeld J.D."/>
        </authorList>
    </citation>
    <scope>NUCLEOTIDE SEQUENCE [LARGE SCALE GENOMIC DNA]</scope>
    <source>
        <strain evidence="1">L227-S17</strain>
    </source>
</reference>
<dbReference type="EMBL" id="CP128399">
    <property type="protein sequence ID" value="WJW65881.1"/>
    <property type="molecule type" value="Genomic_DNA"/>
</dbReference>
<evidence type="ECO:0000313" key="2">
    <source>
        <dbReference type="EMBL" id="WJW65881.1"/>
    </source>
</evidence>
<accession>A0A8T7M0Y4</accession>
<organism evidence="1 3">
    <name type="scientific">Candidatus Chlorohelix allophototropha</name>
    <dbReference type="NCBI Taxonomy" id="3003348"/>
    <lineage>
        <taxon>Bacteria</taxon>
        <taxon>Bacillati</taxon>
        <taxon>Chloroflexota</taxon>
        <taxon>Chloroflexia</taxon>
        <taxon>Candidatus Chloroheliales</taxon>
        <taxon>Candidatus Chloroheliaceae</taxon>
        <taxon>Candidatus Chlorohelix</taxon>
    </lineage>
</organism>
<keyword evidence="4" id="KW-1185">Reference proteome</keyword>
<proteinExistence type="predicted"/>
<protein>
    <submittedName>
        <fullName evidence="1">Uncharacterized protein</fullName>
    </submittedName>
</protein>
<name>A0A8T7M0Y4_9CHLR</name>
<evidence type="ECO:0000313" key="4">
    <source>
        <dbReference type="Proteomes" id="UP001431572"/>
    </source>
</evidence>
<dbReference type="EMBL" id="JACATZ010000001">
    <property type="protein sequence ID" value="NWJ46512.1"/>
    <property type="molecule type" value="Genomic_DNA"/>
</dbReference>
<evidence type="ECO:0000313" key="3">
    <source>
        <dbReference type="Proteomes" id="UP000521676"/>
    </source>
</evidence>
<sequence>MIKVEFQTRITYMCFHVEGMDKEQVKRVVEEHIDESGGYAHLMLALKTDRGELPGWTIANEVNHPAPKYFVIEELNTVENTV</sequence>
<reference evidence="2" key="2">
    <citation type="journal article" date="2024" name="Nature">
        <title>Anoxygenic phototroph of the Chloroflexota uses a type I reaction centre.</title>
        <authorList>
            <person name="Tsuji J.M."/>
            <person name="Shaw N.A."/>
            <person name="Nagashima S."/>
            <person name="Venkiteswaran J.J."/>
            <person name="Schiff S.L."/>
            <person name="Watanabe T."/>
            <person name="Fukui M."/>
            <person name="Hanada S."/>
            <person name="Tank M."/>
            <person name="Neufeld J.D."/>
        </authorList>
    </citation>
    <scope>NUCLEOTIDE SEQUENCE</scope>
    <source>
        <strain evidence="2">L227-S17</strain>
    </source>
</reference>
<dbReference type="Proteomes" id="UP000521676">
    <property type="component" value="Unassembled WGS sequence"/>
</dbReference>
<dbReference type="RefSeq" id="WP_341467768.1">
    <property type="nucleotide sequence ID" value="NZ_CP128399.1"/>
</dbReference>
<evidence type="ECO:0000313" key="1">
    <source>
        <dbReference type="EMBL" id="NWJ46512.1"/>
    </source>
</evidence>
<dbReference type="Proteomes" id="UP001431572">
    <property type="component" value="Chromosome 1"/>
</dbReference>